<evidence type="ECO:0000313" key="2">
    <source>
        <dbReference type="Proteomes" id="UP000299102"/>
    </source>
</evidence>
<name>A0A4C1ZI26_EUMVA</name>
<dbReference type="EMBL" id="BGZK01001783">
    <property type="protein sequence ID" value="GBP86277.1"/>
    <property type="molecule type" value="Genomic_DNA"/>
</dbReference>
<keyword evidence="2" id="KW-1185">Reference proteome</keyword>
<gene>
    <name evidence="1" type="ORF">EVAR_56832_1</name>
</gene>
<organism evidence="1 2">
    <name type="scientific">Eumeta variegata</name>
    <name type="common">Bagworm moth</name>
    <name type="synonym">Eumeta japonica</name>
    <dbReference type="NCBI Taxonomy" id="151549"/>
    <lineage>
        <taxon>Eukaryota</taxon>
        <taxon>Metazoa</taxon>
        <taxon>Ecdysozoa</taxon>
        <taxon>Arthropoda</taxon>
        <taxon>Hexapoda</taxon>
        <taxon>Insecta</taxon>
        <taxon>Pterygota</taxon>
        <taxon>Neoptera</taxon>
        <taxon>Endopterygota</taxon>
        <taxon>Lepidoptera</taxon>
        <taxon>Glossata</taxon>
        <taxon>Ditrysia</taxon>
        <taxon>Tineoidea</taxon>
        <taxon>Psychidae</taxon>
        <taxon>Oiketicinae</taxon>
        <taxon>Eumeta</taxon>
    </lineage>
</organism>
<protein>
    <submittedName>
        <fullName evidence="1">Uncharacterized protein</fullName>
    </submittedName>
</protein>
<proteinExistence type="predicted"/>
<dbReference type="AlphaFoldDB" id="A0A4C1ZI26"/>
<evidence type="ECO:0000313" key="1">
    <source>
        <dbReference type="EMBL" id="GBP86277.1"/>
    </source>
</evidence>
<accession>A0A4C1ZI26</accession>
<reference evidence="1 2" key="1">
    <citation type="journal article" date="2019" name="Commun. Biol.">
        <title>The bagworm genome reveals a unique fibroin gene that provides high tensile strength.</title>
        <authorList>
            <person name="Kono N."/>
            <person name="Nakamura H."/>
            <person name="Ohtoshi R."/>
            <person name="Tomita M."/>
            <person name="Numata K."/>
            <person name="Arakawa K."/>
        </authorList>
    </citation>
    <scope>NUCLEOTIDE SEQUENCE [LARGE SCALE GENOMIC DNA]</scope>
</reference>
<sequence length="304" mass="34842">MSLSGAIDYSYEPATSGALTYNYNDDEWLNMTCSLSYPHKMSFYYEFRYMWWEFMTCGTTQNKIKITLETLILRGRRCIDAHLNLRLAEAELDIARVRLHMVGSGLLKAQRPALIFLIDVYTSLSTHVLSMLADILPVDLEVKGIRLVENIDPVEYNVLTPGHFLVDGPFVALSETQLDNIRLSPKFWWQTLNSGSGIFRNNITFTPCCKLIAISLRPRRRTRRYAYFECDACWIVKNKCVGELARKTTLIKMTATEYDQCPLLCAKKSYKSGQIEQDYTVLPDIKMTSQLSQSLMGLTKSAQF</sequence>
<comment type="caution">
    <text evidence="1">The sequence shown here is derived from an EMBL/GenBank/DDBJ whole genome shotgun (WGS) entry which is preliminary data.</text>
</comment>
<dbReference type="Proteomes" id="UP000299102">
    <property type="component" value="Unassembled WGS sequence"/>
</dbReference>